<sequence length="98" mass="11090">MLDSLVSNINIELLNALCYHMVDRWVLTDELKHGMALTSMYQNSNIQIHHYPNGLRESPATQHCLLSTADPYIVTVNCARLLKANHHVTNGVVHLIDK</sequence>
<accession>A0A5E4D939</accession>
<dbReference type="GO" id="GO:0030198">
    <property type="term" value="P:extracellular matrix organization"/>
    <property type="evidence" value="ECO:0007669"/>
    <property type="project" value="TreeGrafter"/>
</dbReference>
<proteinExistence type="predicted"/>
<dbReference type="GO" id="GO:0050839">
    <property type="term" value="F:cell adhesion molecule binding"/>
    <property type="evidence" value="ECO:0007669"/>
    <property type="project" value="TreeGrafter"/>
</dbReference>
<dbReference type="Gene3D" id="2.30.180.10">
    <property type="entry name" value="FAS1 domain"/>
    <property type="match status" value="1"/>
</dbReference>
<comment type="caution">
    <text evidence="2">The sequence shown here is derived from an EMBL/GenBank/DDBJ whole genome shotgun (WGS) entry which is preliminary data.</text>
</comment>
<feature type="non-terminal residue" evidence="2">
    <location>
        <position position="98"/>
    </location>
</feature>
<organism evidence="2 3">
    <name type="scientific">Marmota monax</name>
    <name type="common">Woodchuck</name>
    <dbReference type="NCBI Taxonomy" id="9995"/>
    <lineage>
        <taxon>Eukaryota</taxon>
        <taxon>Metazoa</taxon>
        <taxon>Chordata</taxon>
        <taxon>Craniata</taxon>
        <taxon>Vertebrata</taxon>
        <taxon>Euteleostomi</taxon>
        <taxon>Mammalia</taxon>
        <taxon>Eutheria</taxon>
        <taxon>Euarchontoglires</taxon>
        <taxon>Glires</taxon>
        <taxon>Rodentia</taxon>
        <taxon>Sciuromorpha</taxon>
        <taxon>Sciuridae</taxon>
        <taxon>Xerinae</taxon>
        <taxon>Marmotini</taxon>
        <taxon>Marmota</taxon>
    </lineage>
</organism>
<dbReference type="PANTHER" id="PTHR10900">
    <property type="entry name" value="PERIOSTIN-RELATED"/>
    <property type="match status" value="1"/>
</dbReference>
<dbReference type="GO" id="GO:0031012">
    <property type="term" value="C:extracellular matrix"/>
    <property type="evidence" value="ECO:0007669"/>
    <property type="project" value="TreeGrafter"/>
</dbReference>
<keyword evidence="3" id="KW-1185">Reference proteome</keyword>
<dbReference type="InterPro" id="IPR036378">
    <property type="entry name" value="FAS1_dom_sf"/>
</dbReference>
<evidence type="ECO:0000313" key="2">
    <source>
        <dbReference type="EMBL" id="VTJ90260.1"/>
    </source>
</evidence>
<feature type="domain" description="FAS1" evidence="1">
    <location>
        <begin position="1"/>
        <end position="98"/>
    </location>
</feature>
<protein>
    <recommendedName>
        <fullName evidence="1">FAS1 domain-containing protein</fullName>
    </recommendedName>
</protein>
<evidence type="ECO:0000259" key="1">
    <source>
        <dbReference type="PROSITE" id="PS50213"/>
    </source>
</evidence>
<dbReference type="GO" id="GO:0007155">
    <property type="term" value="P:cell adhesion"/>
    <property type="evidence" value="ECO:0007669"/>
    <property type="project" value="TreeGrafter"/>
</dbReference>
<dbReference type="InterPro" id="IPR050904">
    <property type="entry name" value="Adhesion/Biosynth-related"/>
</dbReference>
<name>A0A5E4D939_MARMO</name>
<gene>
    <name evidence="2" type="ORF">MONAX_5E030899</name>
</gene>
<evidence type="ECO:0000313" key="3">
    <source>
        <dbReference type="Proteomes" id="UP000335636"/>
    </source>
</evidence>
<dbReference type="InterPro" id="IPR000782">
    <property type="entry name" value="FAS1_domain"/>
</dbReference>
<dbReference type="PROSITE" id="PS50213">
    <property type="entry name" value="FAS1"/>
    <property type="match status" value="1"/>
</dbReference>
<dbReference type="AlphaFoldDB" id="A0A5E4D939"/>
<dbReference type="EMBL" id="CABDUW010004296">
    <property type="protein sequence ID" value="VTJ90260.1"/>
    <property type="molecule type" value="Genomic_DNA"/>
</dbReference>
<dbReference type="SUPFAM" id="SSF82153">
    <property type="entry name" value="FAS1 domain"/>
    <property type="match status" value="1"/>
</dbReference>
<reference evidence="2" key="1">
    <citation type="submission" date="2019-04" db="EMBL/GenBank/DDBJ databases">
        <authorList>
            <person name="Alioto T."/>
            <person name="Alioto T."/>
        </authorList>
    </citation>
    <scope>NUCLEOTIDE SEQUENCE [LARGE SCALE GENOMIC DNA]</scope>
</reference>
<dbReference type="PANTHER" id="PTHR10900:SF82">
    <property type="entry name" value="TRANSFORMING GROWTH FACTOR-BETA-INDUCED PROTEIN IG-H3"/>
    <property type="match status" value="1"/>
</dbReference>
<dbReference type="Pfam" id="PF02469">
    <property type="entry name" value="Fasciclin"/>
    <property type="match status" value="1"/>
</dbReference>
<dbReference type="Proteomes" id="UP000335636">
    <property type="component" value="Unassembled WGS sequence"/>
</dbReference>
<dbReference type="GO" id="GO:0005615">
    <property type="term" value="C:extracellular space"/>
    <property type="evidence" value="ECO:0007669"/>
    <property type="project" value="TreeGrafter"/>
</dbReference>